<dbReference type="PRINTS" id="PR00449">
    <property type="entry name" value="RASTRNSFRMNG"/>
</dbReference>
<proteinExistence type="predicted"/>
<dbReference type="Pfam" id="PF00071">
    <property type="entry name" value="Ras"/>
    <property type="match status" value="1"/>
</dbReference>
<dbReference type="SMART" id="SM00175">
    <property type="entry name" value="RAB"/>
    <property type="match status" value="1"/>
</dbReference>
<dbReference type="PROSITE" id="PS51419">
    <property type="entry name" value="RAB"/>
    <property type="match status" value="1"/>
</dbReference>
<evidence type="ECO:0000313" key="3">
    <source>
        <dbReference type="EMBL" id="KAK8777623.1"/>
    </source>
</evidence>
<evidence type="ECO:0000313" key="4">
    <source>
        <dbReference type="Proteomes" id="UP001321473"/>
    </source>
</evidence>
<protein>
    <recommendedName>
        <fullName evidence="5">Gtpase rho</fullName>
    </recommendedName>
</protein>
<evidence type="ECO:0000256" key="1">
    <source>
        <dbReference type="ARBA" id="ARBA00022741"/>
    </source>
</evidence>
<dbReference type="EMBL" id="JARKHS020011633">
    <property type="protein sequence ID" value="KAK8777623.1"/>
    <property type="molecule type" value="Genomic_DNA"/>
</dbReference>
<name>A0AAQ4ESZ7_AMBAM</name>
<reference evidence="3 4" key="1">
    <citation type="journal article" date="2023" name="Arcadia Sci">
        <title>De novo assembly of a long-read Amblyomma americanum tick genome.</title>
        <authorList>
            <person name="Chou S."/>
            <person name="Poskanzer K.E."/>
            <person name="Rollins M."/>
            <person name="Thuy-Boun P.S."/>
        </authorList>
    </citation>
    <scope>NUCLEOTIDE SEQUENCE [LARGE SCALE GENOMIC DNA]</scope>
    <source>
        <strain evidence="3">F_SG_1</strain>
        <tissue evidence="3">Salivary glands</tissue>
    </source>
</reference>
<comment type="caution">
    <text evidence="3">The sequence shown here is derived from an EMBL/GenBank/DDBJ whole genome shotgun (WGS) entry which is preliminary data.</text>
</comment>
<accession>A0AAQ4ESZ7</accession>
<dbReference type="Proteomes" id="UP001321473">
    <property type="component" value="Unassembled WGS sequence"/>
</dbReference>
<dbReference type="InterPro" id="IPR027417">
    <property type="entry name" value="P-loop_NTPase"/>
</dbReference>
<sequence length="187" mass="20994">MSNILRVKCAVIGDAAIGKTALIQVFLHDRSYFPKNYSMTTGVTLSVGKVNIPDTKDAVELYLYDCSGKQIYLDFVQELWADAPLAIIMFDTCNEPSFQHVSTWAARLSKNSTCGPKIGVLVGTKGDLKERRRVSPKEAQEMAERIGFHYLESSAKEAEGVQEPFFYLASQWHKTHNEKSELPEDDL</sequence>
<dbReference type="SMART" id="SM00174">
    <property type="entry name" value="RHO"/>
    <property type="match status" value="1"/>
</dbReference>
<dbReference type="GO" id="GO:0005525">
    <property type="term" value="F:GTP binding"/>
    <property type="evidence" value="ECO:0007669"/>
    <property type="project" value="UniProtKB-KW"/>
</dbReference>
<dbReference type="SUPFAM" id="SSF52540">
    <property type="entry name" value="P-loop containing nucleoside triphosphate hydrolases"/>
    <property type="match status" value="1"/>
</dbReference>
<dbReference type="GO" id="GO:0003924">
    <property type="term" value="F:GTPase activity"/>
    <property type="evidence" value="ECO:0007669"/>
    <property type="project" value="InterPro"/>
</dbReference>
<evidence type="ECO:0000256" key="2">
    <source>
        <dbReference type="ARBA" id="ARBA00023134"/>
    </source>
</evidence>
<keyword evidence="2" id="KW-0342">GTP-binding</keyword>
<keyword evidence="1" id="KW-0547">Nucleotide-binding</keyword>
<gene>
    <name evidence="3" type="ORF">V5799_029031</name>
</gene>
<dbReference type="Gene3D" id="3.40.50.300">
    <property type="entry name" value="P-loop containing nucleotide triphosphate hydrolases"/>
    <property type="match status" value="1"/>
</dbReference>
<evidence type="ECO:0008006" key="5">
    <source>
        <dbReference type="Google" id="ProtNLM"/>
    </source>
</evidence>
<dbReference type="InterPro" id="IPR001806">
    <property type="entry name" value="Small_GTPase"/>
</dbReference>
<dbReference type="SMART" id="SM00173">
    <property type="entry name" value="RAS"/>
    <property type="match status" value="1"/>
</dbReference>
<dbReference type="AlphaFoldDB" id="A0AAQ4ESZ7"/>
<dbReference type="InterPro" id="IPR050227">
    <property type="entry name" value="Rab"/>
</dbReference>
<organism evidence="3 4">
    <name type="scientific">Amblyomma americanum</name>
    <name type="common">Lone star tick</name>
    <dbReference type="NCBI Taxonomy" id="6943"/>
    <lineage>
        <taxon>Eukaryota</taxon>
        <taxon>Metazoa</taxon>
        <taxon>Ecdysozoa</taxon>
        <taxon>Arthropoda</taxon>
        <taxon>Chelicerata</taxon>
        <taxon>Arachnida</taxon>
        <taxon>Acari</taxon>
        <taxon>Parasitiformes</taxon>
        <taxon>Ixodida</taxon>
        <taxon>Ixodoidea</taxon>
        <taxon>Ixodidae</taxon>
        <taxon>Amblyomminae</taxon>
        <taxon>Amblyomma</taxon>
    </lineage>
</organism>
<keyword evidence="4" id="KW-1185">Reference proteome</keyword>
<dbReference type="PANTHER" id="PTHR47977">
    <property type="entry name" value="RAS-RELATED PROTEIN RAB"/>
    <property type="match status" value="1"/>
</dbReference>